<dbReference type="OMA" id="CVEDPFA"/>
<dbReference type="Pfam" id="PF00069">
    <property type="entry name" value="Pkinase"/>
    <property type="match status" value="1"/>
</dbReference>
<dbReference type="GO" id="GO:0005524">
    <property type="term" value="F:ATP binding"/>
    <property type="evidence" value="ECO:0007669"/>
    <property type="project" value="InterPro"/>
</dbReference>
<name>W2QBL4_PHYN3</name>
<dbReference type="STRING" id="761204.W2QBL4"/>
<feature type="region of interest" description="Disordered" evidence="1">
    <location>
        <begin position="218"/>
        <end position="249"/>
    </location>
</feature>
<sequence>MITAPRRTVQWQITASTNIMSPTRVTSRIPTNSDEYVVVQTYNDSSCSTLSQTAAYSLGKCLAINNRRSIQCFQSPAGNVTVKYYNATDCSEGNNYLNVPAYTNSSDNCVNSSYKAYITVVESTSTASHSTSASASSNVPNPTSTPIDSSDSSVSGSLDTLSNEASSSTGQTTTSTLESDNPGISTGAIIGIVVGVLVAVLVVAWFVWYRRRFTKNGDSDADKREGAYAQASSPKSDQKSTDTGVTDFSSSIGLGPQSLAGLWDDELIATSRIPRDKVLVQQLINRGGYGEVYYGLYNGQRVALKTLLPELRKSIKHVNQLLDEVRLLAMLDHPRVVHFVGIAWDSLSDLCIVLEYMEGGDLRALLASYEAQGHDVGFDHTKVTIALHVAHALTYLHSLDPPVLHRDLKSKNVLLTSDLQAKITDFGISRERADKTMTAGVGTSLWMAPEVMMGERYDDKADMFSFGVMLSELDLHTLPYSHAKHNLSSSGHKMPDTTILQRVALGKIRVEFSPGALDSMVALANSCVALDPKYRPTAAEALYHLQTVLREL</sequence>
<feature type="compositionally biased region" description="Polar residues" evidence="1">
    <location>
        <begin position="230"/>
        <end position="249"/>
    </location>
</feature>
<dbReference type="PANTHER" id="PTHR44329:SF214">
    <property type="entry name" value="PROTEIN KINASE DOMAIN-CONTAINING PROTEIN"/>
    <property type="match status" value="1"/>
</dbReference>
<feature type="domain" description="Protein kinase" evidence="3">
    <location>
        <begin position="278"/>
        <end position="549"/>
    </location>
</feature>
<feature type="region of interest" description="Disordered" evidence="1">
    <location>
        <begin position="129"/>
        <end position="180"/>
    </location>
</feature>
<proteinExistence type="predicted"/>
<reference evidence="5" key="1">
    <citation type="submission" date="2011-12" db="EMBL/GenBank/DDBJ databases">
        <authorList>
            <consortium name="The Broad Institute Genome Sequencing Platform"/>
            <person name="Russ C."/>
            <person name="Tyler B."/>
            <person name="Panabieres F."/>
            <person name="Shan W."/>
            <person name="Tripathy S."/>
            <person name="Grunwald N."/>
            <person name="Machado M."/>
            <person name="Young S.K."/>
            <person name="Zeng Q."/>
            <person name="Gargeya S."/>
            <person name="Fitzgerald M."/>
            <person name="Haas B."/>
            <person name="Abouelleil A."/>
            <person name="Alvarado L."/>
            <person name="Arachchi H.M."/>
            <person name="Berlin A."/>
            <person name="Chapman S.B."/>
            <person name="Gearin G."/>
            <person name="Goldberg J."/>
            <person name="Griggs A."/>
            <person name="Gujja S."/>
            <person name="Hansen M."/>
            <person name="Heiman D."/>
            <person name="Howarth C."/>
            <person name="Larimer J."/>
            <person name="Lui A."/>
            <person name="MacDonald P.J.P."/>
            <person name="McCowen C."/>
            <person name="Montmayeur A."/>
            <person name="Murphy C."/>
            <person name="Neiman D."/>
            <person name="Pearson M."/>
            <person name="Priest M."/>
            <person name="Roberts A."/>
            <person name="Saif S."/>
            <person name="Shea T."/>
            <person name="Sisk P."/>
            <person name="Stolte C."/>
            <person name="Sykes S."/>
            <person name="Wortman J."/>
            <person name="Nusbaum C."/>
            <person name="Birren B."/>
        </authorList>
    </citation>
    <scope>NUCLEOTIDE SEQUENCE [LARGE SCALE GENOMIC DNA]</scope>
    <source>
        <strain evidence="5">INRA-310</strain>
    </source>
</reference>
<keyword evidence="2" id="KW-0812">Transmembrane</keyword>
<dbReference type="InterPro" id="IPR051681">
    <property type="entry name" value="Ser/Thr_Kinases-Pseudokinases"/>
</dbReference>
<dbReference type="EMBL" id="KI669584">
    <property type="protein sequence ID" value="ETN09655.1"/>
    <property type="molecule type" value="Genomic_DNA"/>
</dbReference>
<gene>
    <name evidence="4" type="ORF">PPTG_11276</name>
</gene>
<evidence type="ECO:0000256" key="2">
    <source>
        <dbReference type="SAM" id="Phobius"/>
    </source>
</evidence>
<dbReference type="PROSITE" id="PS00108">
    <property type="entry name" value="PROTEIN_KINASE_ST"/>
    <property type="match status" value="1"/>
</dbReference>
<dbReference type="GO" id="GO:0004674">
    <property type="term" value="F:protein serine/threonine kinase activity"/>
    <property type="evidence" value="ECO:0007669"/>
    <property type="project" value="TreeGrafter"/>
</dbReference>
<dbReference type="RefSeq" id="XP_008904801.1">
    <property type="nucleotide sequence ID" value="XM_008906553.1"/>
</dbReference>
<organism evidence="4 5">
    <name type="scientific">Phytophthora nicotianae (strain INRA-310)</name>
    <name type="common">Phytophthora parasitica</name>
    <dbReference type="NCBI Taxonomy" id="761204"/>
    <lineage>
        <taxon>Eukaryota</taxon>
        <taxon>Sar</taxon>
        <taxon>Stramenopiles</taxon>
        <taxon>Oomycota</taxon>
        <taxon>Peronosporomycetes</taxon>
        <taxon>Peronosporales</taxon>
        <taxon>Peronosporaceae</taxon>
        <taxon>Phytophthora</taxon>
    </lineage>
</organism>
<keyword evidence="2" id="KW-1133">Transmembrane helix</keyword>
<feature type="transmembrane region" description="Helical" evidence="2">
    <location>
        <begin position="188"/>
        <end position="209"/>
    </location>
</feature>
<keyword evidence="4" id="KW-0808">Transferase</keyword>
<dbReference type="InterPro" id="IPR000719">
    <property type="entry name" value="Prot_kinase_dom"/>
</dbReference>
<dbReference type="VEuPathDB" id="FungiDB:PPTG_11276"/>
<evidence type="ECO:0000313" key="4">
    <source>
        <dbReference type="EMBL" id="ETN09655.1"/>
    </source>
</evidence>
<reference evidence="4 5" key="2">
    <citation type="submission" date="2013-11" db="EMBL/GenBank/DDBJ databases">
        <title>The Genome Sequence of Phytophthora parasitica INRA-310.</title>
        <authorList>
            <consortium name="The Broad Institute Genomics Platform"/>
            <person name="Russ C."/>
            <person name="Tyler B."/>
            <person name="Panabieres F."/>
            <person name="Shan W."/>
            <person name="Tripathy S."/>
            <person name="Grunwald N."/>
            <person name="Machado M."/>
            <person name="Johnson C.S."/>
            <person name="Arredondo F."/>
            <person name="Hong C."/>
            <person name="Coffey M."/>
            <person name="Young S.K."/>
            <person name="Zeng Q."/>
            <person name="Gargeya S."/>
            <person name="Fitzgerald M."/>
            <person name="Abouelleil A."/>
            <person name="Alvarado L."/>
            <person name="Chapman S.B."/>
            <person name="Gainer-Dewar J."/>
            <person name="Goldberg J."/>
            <person name="Griggs A."/>
            <person name="Gujja S."/>
            <person name="Hansen M."/>
            <person name="Howarth C."/>
            <person name="Imamovic A."/>
            <person name="Ireland A."/>
            <person name="Larimer J."/>
            <person name="McCowan C."/>
            <person name="Murphy C."/>
            <person name="Pearson M."/>
            <person name="Poon T.W."/>
            <person name="Priest M."/>
            <person name="Roberts A."/>
            <person name="Saif S."/>
            <person name="Shea T."/>
            <person name="Sykes S."/>
            <person name="Wortman J."/>
            <person name="Nusbaum C."/>
            <person name="Birren B."/>
        </authorList>
    </citation>
    <scope>NUCLEOTIDE SEQUENCE [LARGE SCALE GENOMIC DNA]</scope>
    <source>
        <strain evidence="4 5">INRA-310</strain>
    </source>
</reference>
<dbReference type="Gene3D" id="3.30.200.20">
    <property type="entry name" value="Phosphorylase Kinase, domain 1"/>
    <property type="match status" value="1"/>
</dbReference>
<dbReference type="InterPro" id="IPR011009">
    <property type="entry name" value="Kinase-like_dom_sf"/>
</dbReference>
<dbReference type="Proteomes" id="UP000018817">
    <property type="component" value="Unassembled WGS sequence"/>
</dbReference>
<evidence type="ECO:0000313" key="5">
    <source>
        <dbReference type="Proteomes" id="UP000018817"/>
    </source>
</evidence>
<dbReference type="InterPro" id="IPR008271">
    <property type="entry name" value="Ser/Thr_kinase_AS"/>
</dbReference>
<feature type="compositionally biased region" description="Low complexity" evidence="1">
    <location>
        <begin position="129"/>
        <end position="179"/>
    </location>
</feature>
<keyword evidence="2" id="KW-0472">Membrane</keyword>
<protein>
    <submittedName>
        <fullName evidence="4">TKL/DRK protein kinase</fullName>
    </submittedName>
</protein>
<evidence type="ECO:0000256" key="1">
    <source>
        <dbReference type="SAM" id="MobiDB-lite"/>
    </source>
</evidence>
<dbReference type="SUPFAM" id="SSF56112">
    <property type="entry name" value="Protein kinase-like (PK-like)"/>
    <property type="match status" value="1"/>
</dbReference>
<dbReference type="PANTHER" id="PTHR44329">
    <property type="entry name" value="SERINE/THREONINE-PROTEIN KINASE TNNI3K-RELATED"/>
    <property type="match status" value="1"/>
</dbReference>
<dbReference type="Gene3D" id="1.10.510.10">
    <property type="entry name" value="Transferase(Phosphotransferase) domain 1"/>
    <property type="match status" value="1"/>
</dbReference>
<dbReference type="AlphaFoldDB" id="W2QBL4"/>
<dbReference type="SMART" id="SM00220">
    <property type="entry name" value="S_TKc"/>
    <property type="match status" value="1"/>
</dbReference>
<dbReference type="GeneID" id="20180836"/>
<accession>W2QBL4</accession>
<keyword evidence="4" id="KW-0418">Kinase</keyword>
<evidence type="ECO:0000259" key="3">
    <source>
        <dbReference type="PROSITE" id="PS50011"/>
    </source>
</evidence>
<dbReference type="PROSITE" id="PS50011">
    <property type="entry name" value="PROTEIN_KINASE_DOM"/>
    <property type="match status" value="1"/>
</dbReference>